<dbReference type="InterPro" id="IPR043968">
    <property type="entry name" value="SGNH"/>
</dbReference>
<dbReference type="GO" id="GO:0016747">
    <property type="term" value="F:acyltransferase activity, transferring groups other than amino-acyl groups"/>
    <property type="evidence" value="ECO:0007669"/>
    <property type="project" value="InterPro"/>
</dbReference>
<feature type="transmembrane region" description="Helical" evidence="1">
    <location>
        <begin position="371"/>
        <end position="389"/>
    </location>
</feature>
<organism evidence="4 5">
    <name type="scientific">Bradyrhizobium niftali</name>
    <dbReference type="NCBI Taxonomy" id="2560055"/>
    <lineage>
        <taxon>Bacteria</taxon>
        <taxon>Pseudomonadati</taxon>
        <taxon>Pseudomonadota</taxon>
        <taxon>Alphaproteobacteria</taxon>
        <taxon>Hyphomicrobiales</taxon>
        <taxon>Nitrobacteraceae</taxon>
        <taxon>Bradyrhizobium</taxon>
    </lineage>
</organism>
<keyword evidence="4" id="KW-0808">Transferase</keyword>
<feature type="transmembrane region" description="Helical" evidence="1">
    <location>
        <begin position="305"/>
        <end position="326"/>
    </location>
</feature>
<feature type="transmembrane region" description="Helical" evidence="1">
    <location>
        <begin position="347"/>
        <end position="365"/>
    </location>
</feature>
<keyword evidence="1" id="KW-0472">Membrane</keyword>
<dbReference type="PANTHER" id="PTHR23028:SF53">
    <property type="entry name" value="ACYL_TRANSF_3 DOMAIN-CONTAINING PROTEIN"/>
    <property type="match status" value="1"/>
</dbReference>
<feature type="transmembrane region" description="Helical" evidence="1">
    <location>
        <begin position="281"/>
        <end position="299"/>
    </location>
</feature>
<feature type="transmembrane region" description="Helical" evidence="1">
    <location>
        <begin position="72"/>
        <end position="105"/>
    </location>
</feature>
<dbReference type="RefSeq" id="WP_135177759.1">
    <property type="nucleotide sequence ID" value="NZ_SPQT01000025.1"/>
</dbReference>
<protein>
    <submittedName>
        <fullName evidence="4">Acyltransferase</fullName>
    </submittedName>
</protein>
<evidence type="ECO:0000256" key="1">
    <source>
        <dbReference type="SAM" id="Phobius"/>
    </source>
</evidence>
<dbReference type="InterPro" id="IPR050879">
    <property type="entry name" value="Acyltransferase_3"/>
</dbReference>
<gene>
    <name evidence="4" type="ORF">E4K65_33455</name>
</gene>
<feature type="transmembrane region" description="Helical" evidence="1">
    <location>
        <begin position="132"/>
        <end position="151"/>
    </location>
</feature>
<sequence length="704" mass="77217">MSVKTQEQACILSGSLDHEAEQISAGGCAASGSFPQTRRALPDMLNSSSETASKQNKATADFRPDIEGLRAIAVLSVIGFHYGVPWLTGGFVGVDAFFVISGYLISQLLLRELNRTGAIDFVAFYGRRARRLLPAALLVTVATLIVGYFVLSPLEQKEIAKSAAASSVFATNLFLLSQALNYFGPESSLNPFLHTWSLSVEEQFYFVWPALLLVLSRAKGRTLQFGLVLITSLSFVLCIYLTYRKQAWAFYLSPARAWEFGLGALASLFPFSKWATYTRSAAVVGWIALIALILSCFLLDEFSAFPGYCAAAPVVATAAVLMTGKNGAGPNLLLKQRMFQFAGTRSYAMYLWHWPILVLGSAMFGTTAATTLAYFILTVTLSAVSFVWLEHPVRSNSWLVQSSIRSAAVGSALTIIGLVAGVGLFLEAKFVNRPEQMAIQASTFKYSISTENGCLAAFTVAKPVRCVFGPSNYMRTIVLFGDSHADQWTTALARIAERKQWRLITYLKSSCSASDIAVFNMRLRRFSPECRAWRRETIDQIVADRPDLIIVSQFSSGYIKGDLTNLGPNAVELDAWEAGLYQTFLSLQAAHSAMLLLRDNPTPYLPVGICLARAEWRGLSLDGCGRDREVAVINAVTNSEQRVASIFANTKFVDLTPEICTGNRCPAIRDGTVVYRDANHLTVDFTLRLEAILARELQSALKET</sequence>
<name>A0A4Y9LHQ7_9BRAD</name>
<evidence type="ECO:0000259" key="2">
    <source>
        <dbReference type="Pfam" id="PF01757"/>
    </source>
</evidence>
<dbReference type="GO" id="GO:0016020">
    <property type="term" value="C:membrane"/>
    <property type="evidence" value="ECO:0007669"/>
    <property type="project" value="TreeGrafter"/>
</dbReference>
<evidence type="ECO:0000313" key="4">
    <source>
        <dbReference type="EMBL" id="TFV43140.1"/>
    </source>
</evidence>
<keyword evidence="4" id="KW-0012">Acyltransferase</keyword>
<dbReference type="InterPro" id="IPR002656">
    <property type="entry name" value="Acyl_transf_3_dom"/>
</dbReference>
<reference evidence="4 5" key="1">
    <citation type="submission" date="2019-03" db="EMBL/GenBank/DDBJ databases">
        <title>Bradyrhizobium diversity isolated from nodules of Chamaecrista fasciculata.</title>
        <authorList>
            <person name="Klepa M.S."/>
            <person name="Urquiaga M.O."/>
            <person name="Hungria M."/>
            <person name="Delamuta J.R."/>
        </authorList>
    </citation>
    <scope>NUCLEOTIDE SEQUENCE [LARGE SCALE GENOMIC DNA]</scope>
    <source>
        <strain evidence="4 5">CNPSo 3448</strain>
    </source>
</reference>
<keyword evidence="5" id="KW-1185">Reference proteome</keyword>
<comment type="caution">
    <text evidence="4">The sequence shown here is derived from an EMBL/GenBank/DDBJ whole genome shotgun (WGS) entry which is preliminary data.</text>
</comment>
<dbReference type="Proteomes" id="UP000297966">
    <property type="component" value="Unassembled WGS sequence"/>
</dbReference>
<feature type="transmembrane region" description="Helical" evidence="1">
    <location>
        <begin position="409"/>
        <end position="426"/>
    </location>
</feature>
<dbReference type="PANTHER" id="PTHR23028">
    <property type="entry name" value="ACETYLTRANSFERASE"/>
    <property type="match status" value="1"/>
</dbReference>
<dbReference type="Pfam" id="PF01757">
    <property type="entry name" value="Acyl_transf_3"/>
    <property type="match status" value="1"/>
</dbReference>
<keyword evidence="1" id="KW-1133">Transmembrane helix</keyword>
<dbReference type="Pfam" id="PF19040">
    <property type="entry name" value="SGNH"/>
    <property type="match status" value="1"/>
</dbReference>
<evidence type="ECO:0000313" key="5">
    <source>
        <dbReference type="Proteomes" id="UP000297966"/>
    </source>
</evidence>
<feature type="transmembrane region" description="Helical" evidence="1">
    <location>
        <begin position="225"/>
        <end position="243"/>
    </location>
</feature>
<keyword evidence="1" id="KW-0812">Transmembrane</keyword>
<accession>A0A4Y9LHQ7</accession>
<feature type="domain" description="Acyltransferase 3" evidence="2">
    <location>
        <begin position="65"/>
        <end position="384"/>
    </location>
</feature>
<proteinExistence type="predicted"/>
<dbReference type="EMBL" id="SPQT01000025">
    <property type="protein sequence ID" value="TFV43140.1"/>
    <property type="molecule type" value="Genomic_DNA"/>
</dbReference>
<dbReference type="GO" id="GO:0009103">
    <property type="term" value="P:lipopolysaccharide biosynthetic process"/>
    <property type="evidence" value="ECO:0007669"/>
    <property type="project" value="TreeGrafter"/>
</dbReference>
<dbReference type="AlphaFoldDB" id="A0A4Y9LHQ7"/>
<feature type="domain" description="SGNH" evidence="3">
    <location>
        <begin position="464"/>
        <end position="694"/>
    </location>
</feature>
<dbReference type="OrthoDB" id="9796461at2"/>
<evidence type="ECO:0000259" key="3">
    <source>
        <dbReference type="Pfam" id="PF19040"/>
    </source>
</evidence>